<dbReference type="SUPFAM" id="SSF46565">
    <property type="entry name" value="Chaperone J-domain"/>
    <property type="match status" value="1"/>
</dbReference>
<feature type="compositionally biased region" description="Basic and acidic residues" evidence="2">
    <location>
        <begin position="93"/>
        <end position="106"/>
    </location>
</feature>
<evidence type="ECO:0000256" key="2">
    <source>
        <dbReference type="SAM" id="MobiDB-lite"/>
    </source>
</evidence>
<name>A0AAV5T2M7_9BILA</name>
<protein>
    <recommendedName>
        <fullName evidence="3">J domain-containing protein</fullName>
    </recommendedName>
</protein>
<dbReference type="Pfam" id="PF00226">
    <property type="entry name" value="DnaJ"/>
    <property type="match status" value="1"/>
</dbReference>
<dbReference type="PANTHER" id="PTHR45168:SF1">
    <property type="entry name" value="DNAJ HOMOLOG SUBFAMILY B MEMBER 2"/>
    <property type="match status" value="1"/>
</dbReference>
<feature type="domain" description="J" evidence="3">
    <location>
        <begin position="33"/>
        <end position="101"/>
    </location>
</feature>
<proteinExistence type="predicted"/>
<dbReference type="PROSITE" id="PS50076">
    <property type="entry name" value="DNAJ_2"/>
    <property type="match status" value="1"/>
</dbReference>
<keyword evidence="1" id="KW-0143">Chaperone</keyword>
<dbReference type="Proteomes" id="UP001432027">
    <property type="component" value="Unassembled WGS sequence"/>
</dbReference>
<dbReference type="CDD" id="cd06257">
    <property type="entry name" value="DnaJ"/>
    <property type="match status" value="1"/>
</dbReference>
<comment type="caution">
    <text evidence="4">The sequence shown here is derived from an EMBL/GenBank/DDBJ whole genome shotgun (WGS) entry which is preliminary data.</text>
</comment>
<dbReference type="SMART" id="SM00271">
    <property type="entry name" value="DnaJ"/>
    <property type="match status" value="1"/>
</dbReference>
<feature type="region of interest" description="Disordered" evidence="2">
    <location>
        <begin position="93"/>
        <end position="113"/>
    </location>
</feature>
<evidence type="ECO:0000313" key="5">
    <source>
        <dbReference type="Proteomes" id="UP001432027"/>
    </source>
</evidence>
<dbReference type="PRINTS" id="PR00625">
    <property type="entry name" value="JDOMAIN"/>
</dbReference>
<dbReference type="GO" id="GO:0051082">
    <property type="term" value="F:unfolded protein binding"/>
    <property type="evidence" value="ECO:0007669"/>
    <property type="project" value="InterPro"/>
</dbReference>
<dbReference type="InterPro" id="IPR036869">
    <property type="entry name" value="J_dom_sf"/>
</dbReference>
<accession>A0AAV5T2M7</accession>
<evidence type="ECO:0000256" key="1">
    <source>
        <dbReference type="ARBA" id="ARBA00023186"/>
    </source>
</evidence>
<dbReference type="EMBL" id="BTSX01000003">
    <property type="protein sequence ID" value="GMS88448.1"/>
    <property type="molecule type" value="Genomic_DNA"/>
</dbReference>
<dbReference type="Gene3D" id="1.10.287.110">
    <property type="entry name" value="DnaJ domain"/>
    <property type="match status" value="1"/>
</dbReference>
<feature type="non-terminal residue" evidence="4">
    <location>
        <position position="1"/>
    </location>
</feature>
<evidence type="ECO:0000259" key="3">
    <source>
        <dbReference type="PROSITE" id="PS50076"/>
    </source>
</evidence>
<dbReference type="InterPro" id="IPR043183">
    <property type="entry name" value="DNJB2/6-like"/>
</dbReference>
<gene>
    <name evidence="4" type="ORF">PENTCL1PPCAC_10623</name>
</gene>
<reference evidence="4" key="1">
    <citation type="submission" date="2023-10" db="EMBL/GenBank/DDBJ databases">
        <title>Genome assembly of Pristionchus species.</title>
        <authorList>
            <person name="Yoshida K."/>
            <person name="Sommer R.J."/>
        </authorList>
    </citation>
    <scope>NUCLEOTIDE SEQUENCE</scope>
    <source>
        <strain evidence="4">RS0144</strain>
    </source>
</reference>
<sequence>TPLWPPLGSLPSLSPSLPPFPLQSFFMTPRVDSPYTVLGVARDADEAAIKKAYRKLALQWHPDKHIEDEEKEKAEKTFKKIAHAYEILSDKTRRRELDREEKGEPRRRGRYSHPDNLFRSPFDVFKEFFNGRDPFHDLFYDDTFMFPSSHFAFHHKHRHPASRIHVFYDEKRKTKDENECEFSTVIRFSSSPTGNAQTTKTTTQTKVIDGKKIVTKKTEDNGQETIEVMENGQLKSKVVQALSPVTTTC</sequence>
<evidence type="ECO:0000313" key="4">
    <source>
        <dbReference type="EMBL" id="GMS88448.1"/>
    </source>
</evidence>
<keyword evidence="5" id="KW-1185">Reference proteome</keyword>
<dbReference type="GO" id="GO:0030544">
    <property type="term" value="F:Hsp70 protein binding"/>
    <property type="evidence" value="ECO:0007669"/>
    <property type="project" value="InterPro"/>
</dbReference>
<dbReference type="AlphaFoldDB" id="A0AAV5T2M7"/>
<dbReference type="InterPro" id="IPR001623">
    <property type="entry name" value="DnaJ_domain"/>
</dbReference>
<dbReference type="PANTHER" id="PTHR45168">
    <property type="entry name" value="DNAJ HOMOLOG SUBFAMILY B MEMBER 2"/>
    <property type="match status" value="1"/>
</dbReference>
<organism evidence="4 5">
    <name type="scientific">Pristionchus entomophagus</name>
    <dbReference type="NCBI Taxonomy" id="358040"/>
    <lineage>
        <taxon>Eukaryota</taxon>
        <taxon>Metazoa</taxon>
        <taxon>Ecdysozoa</taxon>
        <taxon>Nematoda</taxon>
        <taxon>Chromadorea</taxon>
        <taxon>Rhabditida</taxon>
        <taxon>Rhabditina</taxon>
        <taxon>Diplogasteromorpha</taxon>
        <taxon>Diplogasteroidea</taxon>
        <taxon>Neodiplogasteridae</taxon>
        <taxon>Pristionchus</taxon>
    </lineage>
</organism>